<dbReference type="GO" id="GO:0106388">
    <property type="term" value="F:rRNA small subunit aminocarboxypropyltransferase activity"/>
    <property type="evidence" value="ECO:0007669"/>
    <property type="project" value="UniProtKB-EC"/>
</dbReference>
<feature type="domain" description="16S/18S rRNA aminocarboxypropyltransferase Tsr3 C-terminal" evidence="8">
    <location>
        <begin position="92"/>
        <end position="219"/>
    </location>
</feature>
<keyword evidence="11" id="KW-1185">Reference proteome</keyword>
<name>A0A0R3WNA0_HYDTA</name>
<dbReference type="Pfam" id="PF04068">
    <property type="entry name" value="Fer4_RLI"/>
    <property type="match status" value="1"/>
</dbReference>
<feature type="binding site" evidence="6">
    <location>
        <position position="70"/>
    </location>
    <ligand>
        <name>S-adenosyl-L-methionine</name>
        <dbReference type="ChEBI" id="CHEBI:59789"/>
    </ligand>
</feature>
<comment type="similarity">
    <text evidence="6">Belongs to the TDD superfamily. TSR3 family.</text>
</comment>
<dbReference type="EMBL" id="UYWX01000866">
    <property type="protein sequence ID" value="VDM19295.1"/>
    <property type="molecule type" value="Genomic_DNA"/>
</dbReference>
<evidence type="ECO:0000313" key="12">
    <source>
        <dbReference type="WBParaSite" id="TTAC_0000223801-mRNA-1"/>
    </source>
</evidence>
<reference evidence="12" key="1">
    <citation type="submission" date="2017-02" db="UniProtKB">
        <authorList>
            <consortium name="WormBaseParasite"/>
        </authorList>
    </citation>
    <scope>IDENTIFICATION</scope>
</reference>
<evidence type="ECO:0000256" key="1">
    <source>
        <dbReference type="ARBA" id="ARBA00022490"/>
    </source>
</evidence>
<evidence type="ECO:0000256" key="4">
    <source>
        <dbReference type="ARBA" id="ARBA00022679"/>
    </source>
</evidence>
<keyword evidence="5 6" id="KW-0949">S-adenosyl-L-methionine</keyword>
<evidence type="ECO:0000256" key="6">
    <source>
        <dbReference type="HAMAP-Rule" id="MF_03146"/>
    </source>
</evidence>
<protein>
    <recommendedName>
        <fullName evidence="6">18S rRNA aminocarboxypropyltransferase</fullName>
        <ecNumber evidence="6">2.5.1.157</ecNumber>
    </recommendedName>
</protein>
<dbReference type="InterPro" id="IPR007209">
    <property type="entry name" value="RNaseL-inhib-like_metal-bd_dom"/>
</dbReference>
<organism evidence="12">
    <name type="scientific">Hydatigena taeniaeformis</name>
    <name type="common">Feline tapeworm</name>
    <name type="synonym">Taenia taeniaeformis</name>
    <dbReference type="NCBI Taxonomy" id="6205"/>
    <lineage>
        <taxon>Eukaryota</taxon>
        <taxon>Metazoa</taxon>
        <taxon>Spiralia</taxon>
        <taxon>Lophotrochozoa</taxon>
        <taxon>Platyhelminthes</taxon>
        <taxon>Cestoda</taxon>
        <taxon>Eucestoda</taxon>
        <taxon>Cyclophyllidea</taxon>
        <taxon>Taeniidae</taxon>
        <taxon>Hydatigera</taxon>
    </lineage>
</organism>
<reference evidence="10 11" key="2">
    <citation type="submission" date="2018-11" db="EMBL/GenBank/DDBJ databases">
        <authorList>
            <consortium name="Pathogen Informatics"/>
        </authorList>
    </citation>
    <scope>NUCLEOTIDE SEQUENCE [LARGE SCALE GENOMIC DNA]</scope>
</reference>
<evidence type="ECO:0000256" key="3">
    <source>
        <dbReference type="ARBA" id="ARBA00022552"/>
    </source>
</evidence>
<feature type="binding site" evidence="6">
    <location>
        <position position="142"/>
    </location>
    <ligand>
        <name>S-adenosyl-L-methionine</name>
        <dbReference type="ChEBI" id="CHEBI:59789"/>
    </ligand>
</feature>
<evidence type="ECO:0000256" key="2">
    <source>
        <dbReference type="ARBA" id="ARBA00022517"/>
    </source>
</evidence>
<dbReference type="InterPro" id="IPR022968">
    <property type="entry name" value="Tsr3-like"/>
</dbReference>
<keyword evidence="1" id="KW-0963">Cytoplasm</keyword>
<feature type="binding site" evidence="6">
    <location>
        <position position="119"/>
    </location>
    <ligand>
        <name>S-adenosyl-L-methionine</name>
        <dbReference type="ChEBI" id="CHEBI:59789"/>
    </ligand>
</feature>
<evidence type="ECO:0000259" key="9">
    <source>
        <dbReference type="Pfam" id="PF04068"/>
    </source>
</evidence>
<feature type="domain" description="RNase L inhibitor RLI-like possible metal-binding" evidence="9">
    <location>
        <begin position="57"/>
        <end position="85"/>
    </location>
</feature>
<dbReference type="AlphaFoldDB" id="A0A0R3WNA0"/>
<gene>
    <name evidence="10" type="ORF">TTAC_LOCUS2225</name>
</gene>
<accession>A0A0R3WNA0</accession>
<proteinExistence type="inferred from homology"/>
<dbReference type="PANTHER" id="PTHR20426:SF0">
    <property type="entry name" value="18S RRNA AMINOCARBOXYPROPYLTRANSFERASE"/>
    <property type="match status" value="1"/>
</dbReference>
<dbReference type="Pfam" id="PF04034">
    <property type="entry name" value="Ribo_biogen_C"/>
    <property type="match status" value="1"/>
</dbReference>
<dbReference type="Proteomes" id="UP000274429">
    <property type="component" value="Unassembled WGS sequence"/>
</dbReference>
<evidence type="ECO:0000256" key="5">
    <source>
        <dbReference type="ARBA" id="ARBA00022691"/>
    </source>
</evidence>
<dbReference type="GO" id="GO:0000455">
    <property type="term" value="P:enzyme-directed rRNA pseudouridine synthesis"/>
    <property type="evidence" value="ECO:0007669"/>
    <property type="project" value="UniProtKB-UniRule"/>
</dbReference>
<dbReference type="PANTHER" id="PTHR20426">
    <property type="entry name" value="RIBOSOME BIOGENESIS PROTEIN TSR3 HOMOLOG"/>
    <property type="match status" value="1"/>
</dbReference>
<feature type="compositionally biased region" description="Basic residues" evidence="7">
    <location>
        <begin position="9"/>
        <end position="20"/>
    </location>
</feature>
<keyword evidence="2 6" id="KW-0690">Ribosome biogenesis</keyword>
<dbReference type="EC" id="2.5.1.157" evidence="6"/>
<evidence type="ECO:0000256" key="7">
    <source>
        <dbReference type="SAM" id="MobiDB-lite"/>
    </source>
</evidence>
<evidence type="ECO:0000313" key="11">
    <source>
        <dbReference type="Proteomes" id="UP000274429"/>
    </source>
</evidence>
<comment type="function">
    <text evidence="6">Aminocarboxypropyltransferase that catalyzes the aminocarboxypropyl transfer on pseudouridine in 18S rRNA. It constitutes the last step in biosynthesis of the hypermodified N1-methyl-N3-(3-amino-3-carboxypropyl) pseudouridine (m1acp3-Psi).</text>
</comment>
<sequence>MPLKNRPLSTRHPKMHKYRHSPSFDISHSNESCGEHSSSEQDSPLSEDSKSVSILTAMWDFGQCDPKRCTGRKLVRLGVTRLLKQKESFHGIVLTPTGAQCINPSTDKDIVSRCGIAVIDCSWAQTDNTPFHRLRYRHGRLLPYLLAVNSVNYGRPHKLSCVEALAACLYILGWENEAHDLLSYFSWGPSFLEVNSELLSTYRACRDNAEVLRAQNLYMAQLEAKNNRKRCSYADVYADLNEEMGSDHENCKLEETENQGAGDNKSHDSQEVCVGRLDSLSCCFL</sequence>
<dbReference type="InterPro" id="IPR007177">
    <property type="entry name" value="Tsr3_C"/>
</dbReference>
<evidence type="ECO:0000259" key="8">
    <source>
        <dbReference type="Pfam" id="PF04034"/>
    </source>
</evidence>
<dbReference type="GO" id="GO:0030490">
    <property type="term" value="P:maturation of SSU-rRNA"/>
    <property type="evidence" value="ECO:0007669"/>
    <property type="project" value="TreeGrafter"/>
</dbReference>
<dbReference type="STRING" id="6205.A0A0R3WNA0"/>
<feature type="region of interest" description="Disordered" evidence="7">
    <location>
        <begin position="1"/>
        <end position="47"/>
    </location>
</feature>
<dbReference type="OrthoDB" id="10262062at2759"/>
<evidence type="ECO:0000313" key="10">
    <source>
        <dbReference type="EMBL" id="VDM19295.1"/>
    </source>
</evidence>
<dbReference type="WBParaSite" id="TTAC_0000223801-mRNA-1">
    <property type="protein sequence ID" value="TTAC_0000223801-mRNA-1"/>
    <property type="gene ID" value="TTAC_0000223801"/>
</dbReference>
<keyword evidence="3 6" id="KW-0698">rRNA processing</keyword>
<dbReference type="HAMAP" id="MF_01116">
    <property type="entry name" value="TSR3"/>
    <property type="match status" value="1"/>
</dbReference>
<dbReference type="NCBIfam" id="NF002621">
    <property type="entry name" value="PRK02287.1"/>
    <property type="match status" value="1"/>
</dbReference>
<comment type="catalytic activity">
    <reaction evidence="6">
        <text>an N(1)-methylpseudouridine in rRNA + S-adenosyl-L-methionine = N(1)-methyl-N(3)-[(3S)-3-amino-3-carboxypropyl]pseudouridine in rRNA + S-methyl-5'-thioadenosine + H(+)</text>
        <dbReference type="Rhea" id="RHEA:63296"/>
        <dbReference type="Rhea" id="RHEA-COMP:11634"/>
        <dbReference type="Rhea" id="RHEA-COMP:16310"/>
        <dbReference type="ChEBI" id="CHEBI:15378"/>
        <dbReference type="ChEBI" id="CHEBI:17509"/>
        <dbReference type="ChEBI" id="CHEBI:59789"/>
        <dbReference type="ChEBI" id="CHEBI:74890"/>
        <dbReference type="ChEBI" id="CHEBI:146234"/>
        <dbReference type="EC" id="2.5.1.157"/>
    </reaction>
</comment>
<dbReference type="GO" id="GO:1904047">
    <property type="term" value="F:S-adenosyl-L-methionine binding"/>
    <property type="evidence" value="ECO:0007669"/>
    <property type="project" value="UniProtKB-UniRule"/>
</dbReference>
<keyword evidence="4 6" id="KW-0808">Transferase</keyword>
<comment type="caution">
    <text evidence="6">Lacks conserved residue(s) required for the propagation of feature annotation.</text>
</comment>